<keyword evidence="2" id="KW-1185">Reference proteome</keyword>
<name>A0A1Y2D0M9_9FUNG</name>
<dbReference type="OrthoDB" id="10399440at2759"/>
<sequence length="325" mass="36985">MYPIKISLFSRSKESVSRQNLNFKIRLPNWFKKSSSTASATRTSSCTLIDEENTRNTARNENYSLVKYRKGCVLEIHSCNVNNTCKSFELDDTSEPSVDTKTKYPKTEISSEVITLDWNSRIPLSPVSEYYSKSSIDVAVENCLHHLDAFTLLLAVRKTMRSSKWDVYFVTTMMQQALFNGEYITRAVMVLFALVGSGCSQADIAIGIQNAFELLNDAPFDFRFGQVFVIEAIALTEMSDSPTFSSTSCSLFLFLTMRTTVAPCTRRFSKTTTQQRSSSHKCKRCRQLHCQSPPRTHNHVRASIFQKIKMALNGRSTASWLLWRE</sequence>
<comment type="caution">
    <text evidence="1">The sequence shown here is derived from an EMBL/GenBank/DDBJ whole genome shotgun (WGS) entry which is preliminary data.</text>
</comment>
<organism evidence="1 2">
    <name type="scientific">Rhizoclosmatium globosum</name>
    <dbReference type="NCBI Taxonomy" id="329046"/>
    <lineage>
        <taxon>Eukaryota</taxon>
        <taxon>Fungi</taxon>
        <taxon>Fungi incertae sedis</taxon>
        <taxon>Chytridiomycota</taxon>
        <taxon>Chytridiomycota incertae sedis</taxon>
        <taxon>Chytridiomycetes</taxon>
        <taxon>Chytridiales</taxon>
        <taxon>Chytriomycetaceae</taxon>
        <taxon>Rhizoclosmatium</taxon>
    </lineage>
</organism>
<dbReference type="AlphaFoldDB" id="A0A1Y2D0M9"/>
<accession>A0A1Y2D0M9</accession>
<proteinExistence type="predicted"/>
<protein>
    <submittedName>
        <fullName evidence="1">Uncharacterized protein</fullName>
    </submittedName>
</protein>
<evidence type="ECO:0000313" key="2">
    <source>
        <dbReference type="Proteomes" id="UP000193642"/>
    </source>
</evidence>
<dbReference type="EMBL" id="MCGO01000003">
    <property type="protein sequence ID" value="ORY52676.1"/>
    <property type="molecule type" value="Genomic_DNA"/>
</dbReference>
<gene>
    <name evidence="1" type="ORF">BCR33DRAFT_325229</name>
</gene>
<reference evidence="1 2" key="1">
    <citation type="submission" date="2016-07" db="EMBL/GenBank/DDBJ databases">
        <title>Pervasive Adenine N6-methylation of Active Genes in Fungi.</title>
        <authorList>
            <consortium name="DOE Joint Genome Institute"/>
            <person name="Mondo S.J."/>
            <person name="Dannebaum R.O."/>
            <person name="Kuo R.C."/>
            <person name="Labutti K."/>
            <person name="Haridas S."/>
            <person name="Kuo A."/>
            <person name="Salamov A."/>
            <person name="Ahrendt S.R."/>
            <person name="Lipzen A."/>
            <person name="Sullivan W."/>
            <person name="Andreopoulos W.B."/>
            <person name="Clum A."/>
            <person name="Lindquist E."/>
            <person name="Daum C."/>
            <person name="Ramamoorthy G.K."/>
            <person name="Gryganskyi A."/>
            <person name="Culley D."/>
            <person name="Magnuson J.K."/>
            <person name="James T.Y."/>
            <person name="O'Malley M.A."/>
            <person name="Stajich J.E."/>
            <person name="Spatafora J.W."/>
            <person name="Visel A."/>
            <person name="Grigoriev I.V."/>
        </authorList>
    </citation>
    <scope>NUCLEOTIDE SEQUENCE [LARGE SCALE GENOMIC DNA]</scope>
    <source>
        <strain evidence="1 2">JEL800</strain>
    </source>
</reference>
<evidence type="ECO:0000313" key="1">
    <source>
        <dbReference type="EMBL" id="ORY52676.1"/>
    </source>
</evidence>
<dbReference type="Proteomes" id="UP000193642">
    <property type="component" value="Unassembled WGS sequence"/>
</dbReference>